<dbReference type="InterPro" id="IPR004113">
    <property type="entry name" value="FAD-bd_oxidored_4_C"/>
</dbReference>
<keyword evidence="7" id="KW-0444">Lipid biosynthesis</keyword>
<proteinExistence type="inferred from homology"/>
<dbReference type="PANTHER" id="PTHR46568">
    <property type="entry name" value="ALKYLDIHYDROXYACETONEPHOSPHATE SYNTHASE, PEROXISOMAL"/>
    <property type="match status" value="1"/>
</dbReference>
<name>A0A0N5DA33_THECL</name>
<evidence type="ECO:0000313" key="10">
    <source>
        <dbReference type="Proteomes" id="UP000276776"/>
    </source>
</evidence>
<dbReference type="GO" id="GO:0008611">
    <property type="term" value="P:ether lipid biosynthetic process"/>
    <property type="evidence" value="ECO:0007669"/>
    <property type="project" value="UniProtKB-UniPathway"/>
</dbReference>
<dbReference type="Pfam" id="PF02913">
    <property type="entry name" value="FAD-oxidase_C"/>
    <property type="match status" value="1"/>
</dbReference>
<dbReference type="Gene3D" id="3.30.70.3450">
    <property type="match status" value="1"/>
</dbReference>
<dbReference type="STRING" id="103827.A0A0N5DA33"/>
<keyword evidence="7" id="KW-0576">Peroxisome</keyword>
<dbReference type="OMA" id="IRYKEEC"/>
<feature type="binding site" evidence="6">
    <location>
        <position position="53"/>
    </location>
    <ligand>
        <name>substrate</name>
    </ligand>
</feature>
<comment type="subunit">
    <text evidence="7">Homodimer.</text>
</comment>
<keyword evidence="10" id="KW-1185">Reference proteome</keyword>
<dbReference type="Gene3D" id="1.10.45.10">
    <property type="entry name" value="Vanillyl-alcohol Oxidase, Chain A, domain 4"/>
    <property type="match status" value="1"/>
</dbReference>
<evidence type="ECO:0000256" key="5">
    <source>
        <dbReference type="PIRSR" id="PIRSR625650-1"/>
    </source>
</evidence>
<evidence type="ECO:0000256" key="4">
    <source>
        <dbReference type="ARBA" id="ARBA00022827"/>
    </source>
</evidence>
<keyword evidence="4 7" id="KW-0274">FAD</keyword>
<reference evidence="9 10" key="2">
    <citation type="submission" date="2018-11" db="EMBL/GenBank/DDBJ databases">
        <authorList>
            <consortium name="Pathogen Informatics"/>
        </authorList>
    </citation>
    <scope>NUCLEOTIDE SEQUENCE [LARGE SCALE GENOMIC DNA]</scope>
</reference>
<accession>A0A0N5DA33</accession>
<evidence type="ECO:0000313" key="11">
    <source>
        <dbReference type="WBParaSite" id="TCLT_0001001401-mRNA-1"/>
    </source>
</evidence>
<dbReference type="Proteomes" id="UP000276776">
    <property type="component" value="Unassembled WGS sequence"/>
</dbReference>
<evidence type="ECO:0000256" key="7">
    <source>
        <dbReference type="RuleBase" id="RU363113"/>
    </source>
</evidence>
<feature type="domain" description="FAD-binding oxidoreductase/transferase type 4 C-terminal" evidence="8">
    <location>
        <begin position="4"/>
        <end position="186"/>
    </location>
</feature>
<dbReference type="GO" id="GO:0008609">
    <property type="term" value="F:alkylglycerone-phosphate synthase activity"/>
    <property type="evidence" value="ECO:0007669"/>
    <property type="project" value="UniProtKB-EC"/>
</dbReference>
<dbReference type="WBParaSite" id="TCLT_0001001401-mRNA-1">
    <property type="protein sequence ID" value="TCLT_0001001401-mRNA-1"/>
    <property type="gene ID" value="TCLT_0001001401"/>
</dbReference>
<feature type="active site" description="Proton donor/acceptor" evidence="5">
    <location>
        <position position="116"/>
    </location>
</feature>
<sequence length="198" mass="22007">MVVVTCVYEGASDEVKRQEEKLTILAQKYGGMSGGADNGKYGYRLTFAIAYLRDLGLDYSVVGESFETSIPWDKVIPMCNNVKEVIRREGKANGLTLPLLATCRVTQIYDSGACVYFYYAFNYRGISDPIQLCDRIEKAARDEIIACGGCISHHHGIGKLRKHWYPESVSDCGLSTLRAIKEGLDPLVCTIFPFSVLK</sequence>
<evidence type="ECO:0000256" key="2">
    <source>
        <dbReference type="ARBA" id="ARBA00012385"/>
    </source>
</evidence>
<dbReference type="UniPathway" id="UPA00781"/>
<evidence type="ECO:0000313" key="9">
    <source>
        <dbReference type="EMBL" id="VDN07674.1"/>
    </source>
</evidence>
<organism evidence="11">
    <name type="scientific">Thelazia callipaeda</name>
    <name type="common">Oriental eyeworm</name>
    <name type="synonym">Parasitic nematode</name>
    <dbReference type="NCBI Taxonomy" id="103827"/>
    <lineage>
        <taxon>Eukaryota</taxon>
        <taxon>Metazoa</taxon>
        <taxon>Ecdysozoa</taxon>
        <taxon>Nematoda</taxon>
        <taxon>Chromadorea</taxon>
        <taxon>Rhabditida</taxon>
        <taxon>Spirurina</taxon>
        <taxon>Spiruromorpha</taxon>
        <taxon>Thelazioidea</taxon>
        <taxon>Thelaziidae</taxon>
        <taxon>Thelazia</taxon>
    </lineage>
</organism>
<dbReference type="OrthoDB" id="5834227at2759"/>
<dbReference type="InterPro" id="IPR025650">
    <property type="entry name" value="Alkyl-DHAP_Synthase"/>
</dbReference>
<comment type="subcellular location">
    <subcellularLocation>
        <location evidence="7">Peroxisome</location>
    </subcellularLocation>
</comment>
<dbReference type="GO" id="GO:0050660">
    <property type="term" value="F:flavin adenine dinucleotide binding"/>
    <property type="evidence" value="ECO:0007669"/>
    <property type="project" value="InterPro"/>
</dbReference>
<comment type="cofactor">
    <cofactor evidence="7">
        <name>FAD</name>
        <dbReference type="ChEBI" id="CHEBI:57692"/>
    </cofactor>
</comment>
<evidence type="ECO:0000256" key="3">
    <source>
        <dbReference type="ARBA" id="ARBA00022630"/>
    </source>
</evidence>
<dbReference type="EC" id="2.5.1.26" evidence="2 7"/>
<evidence type="ECO:0000256" key="1">
    <source>
        <dbReference type="ARBA" id="ARBA00004670"/>
    </source>
</evidence>
<evidence type="ECO:0000259" key="8">
    <source>
        <dbReference type="Pfam" id="PF02913"/>
    </source>
</evidence>
<dbReference type="InterPro" id="IPR016164">
    <property type="entry name" value="FAD-linked_Oxase-like_C"/>
</dbReference>
<comment type="catalytic activity">
    <reaction evidence="7">
        <text>a long chain fatty alcohol + a 1-acylglycerone 3-phosphate = a 1-O-alkylglycerone 3-phosphate + a long-chain fatty acid + H(+)</text>
        <dbReference type="Rhea" id="RHEA:36171"/>
        <dbReference type="ChEBI" id="CHEBI:15378"/>
        <dbReference type="ChEBI" id="CHEBI:17135"/>
        <dbReference type="ChEBI" id="CHEBI:57534"/>
        <dbReference type="ChEBI" id="CHEBI:57560"/>
        <dbReference type="ChEBI" id="CHEBI:73315"/>
        <dbReference type="EC" id="2.5.1.26"/>
    </reaction>
</comment>
<dbReference type="Gene3D" id="3.30.300.330">
    <property type="match status" value="1"/>
</dbReference>
<dbReference type="PANTHER" id="PTHR46568:SF1">
    <property type="entry name" value="ALKYLDIHYDROXYACETONEPHOSPHATE SYNTHASE, PEROXISOMAL"/>
    <property type="match status" value="1"/>
</dbReference>
<keyword evidence="3 7" id="KW-0285">Flavoprotein</keyword>
<reference evidence="11" key="1">
    <citation type="submission" date="2017-02" db="UniProtKB">
        <authorList>
            <consortium name="WormBaseParasite"/>
        </authorList>
    </citation>
    <scope>IDENTIFICATION</scope>
</reference>
<dbReference type="InterPro" id="IPR016171">
    <property type="entry name" value="Vanillyl_alc_oxidase_C-sub2"/>
</dbReference>
<comment type="function">
    <text evidence="7">Catalyzes the exchange of an acyl for a long-chain alkyl group and the formation of the ether bond in the biosynthesis of ether phospholipids.</text>
</comment>
<comment type="pathway">
    <text evidence="1 7">Glycerolipid metabolism; ether lipid biosynthesis.</text>
</comment>
<dbReference type="SUPFAM" id="SSF55103">
    <property type="entry name" value="FAD-linked oxidases, C-terminal domain"/>
    <property type="match status" value="1"/>
</dbReference>
<keyword evidence="7" id="KW-0443">Lipid metabolism</keyword>
<dbReference type="EMBL" id="UYYF01004941">
    <property type="protein sequence ID" value="VDN07674.1"/>
    <property type="molecule type" value="Genomic_DNA"/>
</dbReference>
<protein>
    <recommendedName>
        <fullName evidence="2 7">Alkylglycerone-phosphate synthase</fullName>
        <shortName evidence="7">Alkyl-DHAP synthase</shortName>
        <ecNumber evidence="2 7">2.5.1.26</ecNumber>
    </recommendedName>
</protein>
<keyword evidence="7" id="KW-0808">Transferase</keyword>
<dbReference type="AlphaFoldDB" id="A0A0N5DA33"/>
<gene>
    <name evidence="9" type="ORF">TCLT_LOCUS10003</name>
</gene>
<comment type="similarity">
    <text evidence="7">Belongs to the FAD-binding oxidoreductase/transferase type 4 family.</text>
</comment>
<evidence type="ECO:0000256" key="6">
    <source>
        <dbReference type="PIRSR" id="PIRSR625650-2"/>
    </source>
</evidence>
<dbReference type="GO" id="GO:0005777">
    <property type="term" value="C:peroxisome"/>
    <property type="evidence" value="ECO:0007669"/>
    <property type="project" value="UniProtKB-SubCell"/>
</dbReference>